<evidence type="ECO:0000313" key="3">
    <source>
        <dbReference type="Proteomes" id="UP000178647"/>
    </source>
</evidence>
<comment type="caution">
    <text evidence="2">The sequence shown here is derived from an EMBL/GenBank/DDBJ whole genome shotgun (WGS) entry which is preliminary data.</text>
</comment>
<name>A0A1G2EG56_9BACT</name>
<dbReference type="Gene3D" id="3.90.79.10">
    <property type="entry name" value="Nucleoside Triphosphate Pyrophosphohydrolase"/>
    <property type="match status" value="1"/>
</dbReference>
<proteinExistence type="predicted"/>
<dbReference type="InterPro" id="IPR000086">
    <property type="entry name" value="NUDIX_hydrolase_dom"/>
</dbReference>
<organism evidence="2 3">
    <name type="scientific">Candidatus Nealsonbacteria bacterium RIFCSPLOWO2_01_FULL_43_32</name>
    <dbReference type="NCBI Taxonomy" id="1801672"/>
    <lineage>
        <taxon>Bacteria</taxon>
        <taxon>Candidatus Nealsoniibacteriota</taxon>
    </lineage>
</organism>
<gene>
    <name evidence="2" type="ORF">A2896_02670</name>
</gene>
<dbReference type="SUPFAM" id="SSF55811">
    <property type="entry name" value="Nudix"/>
    <property type="match status" value="1"/>
</dbReference>
<dbReference type="Pfam" id="PF00293">
    <property type="entry name" value="NUDIX"/>
    <property type="match status" value="1"/>
</dbReference>
<evidence type="ECO:0000313" key="2">
    <source>
        <dbReference type="EMBL" id="OGZ24756.1"/>
    </source>
</evidence>
<dbReference type="EMBL" id="MHMH01000006">
    <property type="protein sequence ID" value="OGZ24756.1"/>
    <property type="molecule type" value="Genomic_DNA"/>
</dbReference>
<dbReference type="STRING" id="1801672.A2896_02670"/>
<dbReference type="InterPro" id="IPR015797">
    <property type="entry name" value="NUDIX_hydrolase-like_dom_sf"/>
</dbReference>
<dbReference type="AlphaFoldDB" id="A0A1G2EG56"/>
<reference evidence="2 3" key="1">
    <citation type="journal article" date="2016" name="Nat. Commun.">
        <title>Thousands of microbial genomes shed light on interconnected biogeochemical processes in an aquifer system.</title>
        <authorList>
            <person name="Anantharaman K."/>
            <person name="Brown C.T."/>
            <person name="Hug L.A."/>
            <person name="Sharon I."/>
            <person name="Castelle C.J."/>
            <person name="Probst A.J."/>
            <person name="Thomas B.C."/>
            <person name="Singh A."/>
            <person name="Wilkins M.J."/>
            <person name="Karaoz U."/>
            <person name="Brodie E.L."/>
            <person name="Williams K.H."/>
            <person name="Hubbard S.S."/>
            <person name="Banfield J.F."/>
        </authorList>
    </citation>
    <scope>NUCLEOTIDE SEQUENCE [LARGE SCALE GENOMIC DNA]</scope>
</reference>
<accession>A0A1G2EG56</accession>
<dbReference type="PROSITE" id="PS51462">
    <property type="entry name" value="NUDIX"/>
    <property type="match status" value="1"/>
</dbReference>
<dbReference type="Proteomes" id="UP000178647">
    <property type="component" value="Unassembled WGS sequence"/>
</dbReference>
<feature type="domain" description="Nudix hydrolase" evidence="1">
    <location>
        <begin position="51"/>
        <end position="190"/>
    </location>
</feature>
<dbReference type="CDD" id="cd02883">
    <property type="entry name" value="NUDIX_Hydrolase"/>
    <property type="match status" value="1"/>
</dbReference>
<sequence>MVEHIHEWGDWKKELWYVAGGRYTAEFRKCKTCDAVEARNIVKDERPAVIRPTIGVFAGIFNEEGKVLLRQRLTGTSFAGEWELPGGGVDADNASKGLDERIIIQELGREVKEETGISTPPLLPMAAMYPAVLKSGGDWAFAILVGVVKEKPSKGETRYVSPQELRELAEGPEGNRLLSGWGKRMCRLCLRLLASRDAPNQEYAKQAGEMLAEIMEGWNK</sequence>
<evidence type="ECO:0000259" key="1">
    <source>
        <dbReference type="PROSITE" id="PS51462"/>
    </source>
</evidence>
<protein>
    <recommendedName>
        <fullName evidence="1">Nudix hydrolase domain-containing protein</fullName>
    </recommendedName>
</protein>